<reference evidence="1 2" key="1">
    <citation type="journal article" date="2019" name="Nat. Ecol. Evol.">
        <title>Megaphylogeny resolves global patterns of mushroom evolution.</title>
        <authorList>
            <person name="Varga T."/>
            <person name="Krizsan K."/>
            <person name="Foldi C."/>
            <person name="Dima B."/>
            <person name="Sanchez-Garcia M."/>
            <person name="Sanchez-Ramirez S."/>
            <person name="Szollosi G.J."/>
            <person name="Szarkandi J.G."/>
            <person name="Papp V."/>
            <person name="Albert L."/>
            <person name="Andreopoulos W."/>
            <person name="Angelini C."/>
            <person name="Antonin V."/>
            <person name="Barry K.W."/>
            <person name="Bougher N.L."/>
            <person name="Buchanan P."/>
            <person name="Buyck B."/>
            <person name="Bense V."/>
            <person name="Catcheside P."/>
            <person name="Chovatia M."/>
            <person name="Cooper J."/>
            <person name="Damon W."/>
            <person name="Desjardin D."/>
            <person name="Finy P."/>
            <person name="Geml J."/>
            <person name="Haridas S."/>
            <person name="Hughes K."/>
            <person name="Justo A."/>
            <person name="Karasinski D."/>
            <person name="Kautmanova I."/>
            <person name="Kiss B."/>
            <person name="Kocsube S."/>
            <person name="Kotiranta H."/>
            <person name="LaButti K.M."/>
            <person name="Lechner B.E."/>
            <person name="Liimatainen K."/>
            <person name="Lipzen A."/>
            <person name="Lukacs Z."/>
            <person name="Mihaltcheva S."/>
            <person name="Morgado L.N."/>
            <person name="Niskanen T."/>
            <person name="Noordeloos M.E."/>
            <person name="Ohm R.A."/>
            <person name="Ortiz-Santana B."/>
            <person name="Ovrebo C."/>
            <person name="Racz N."/>
            <person name="Riley R."/>
            <person name="Savchenko A."/>
            <person name="Shiryaev A."/>
            <person name="Soop K."/>
            <person name="Spirin V."/>
            <person name="Szebenyi C."/>
            <person name="Tomsovsky M."/>
            <person name="Tulloss R.E."/>
            <person name="Uehling J."/>
            <person name="Grigoriev I.V."/>
            <person name="Vagvolgyi C."/>
            <person name="Papp T."/>
            <person name="Martin F.M."/>
            <person name="Miettinen O."/>
            <person name="Hibbett D.S."/>
            <person name="Nagy L.G."/>
        </authorList>
    </citation>
    <scope>NUCLEOTIDE SEQUENCE [LARGE SCALE GENOMIC DNA]</scope>
    <source>
        <strain evidence="1 2">FP101781</strain>
    </source>
</reference>
<proteinExistence type="predicted"/>
<dbReference type="Proteomes" id="UP000298030">
    <property type="component" value="Unassembled WGS sequence"/>
</dbReference>
<gene>
    <name evidence="1" type="ORF">FA13DRAFT_1806369</name>
</gene>
<dbReference type="EMBL" id="QPFP01000476">
    <property type="protein sequence ID" value="TEB10197.1"/>
    <property type="molecule type" value="Genomic_DNA"/>
</dbReference>
<keyword evidence="2" id="KW-1185">Reference proteome</keyword>
<protein>
    <submittedName>
        <fullName evidence="1">Uncharacterized protein</fullName>
    </submittedName>
</protein>
<dbReference type="AlphaFoldDB" id="A0A4Y7RPF3"/>
<evidence type="ECO:0000313" key="2">
    <source>
        <dbReference type="Proteomes" id="UP000298030"/>
    </source>
</evidence>
<organism evidence="1 2">
    <name type="scientific">Coprinellus micaceus</name>
    <name type="common">Glistening ink-cap mushroom</name>
    <name type="synonym">Coprinus micaceus</name>
    <dbReference type="NCBI Taxonomy" id="71717"/>
    <lineage>
        <taxon>Eukaryota</taxon>
        <taxon>Fungi</taxon>
        <taxon>Dikarya</taxon>
        <taxon>Basidiomycota</taxon>
        <taxon>Agaricomycotina</taxon>
        <taxon>Agaricomycetes</taxon>
        <taxon>Agaricomycetidae</taxon>
        <taxon>Agaricales</taxon>
        <taxon>Agaricineae</taxon>
        <taxon>Psathyrellaceae</taxon>
        <taxon>Coprinellus</taxon>
    </lineage>
</organism>
<comment type="caution">
    <text evidence="1">The sequence shown here is derived from an EMBL/GenBank/DDBJ whole genome shotgun (WGS) entry which is preliminary data.</text>
</comment>
<name>A0A4Y7RPF3_COPMI</name>
<sequence length="152" mass="16739">MGKKKKTYDPVHLTPRQYTAIRSRNAGDEEEVEIVKDRETGVLLLQCPTCLTCVGYPKEKTQLYLLHRGSDPCKKAKRVLDLAQNEREVEEALRKTGLGGPPFSGAVASGVFLSLRAISGLMLSTVQALTRARSDSASVSHQRGKKQKRSSI</sequence>
<evidence type="ECO:0000313" key="1">
    <source>
        <dbReference type="EMBL" id="TEB10197.1"/>
    </source>
</evidence>
<accession>A0A4Y7RPF3</accession>